<sequence length="430" mass="49574">MKMKYLPLLLLSFAVLSACDAEMEDGSEETDRTEEETTDQASVLIPRDFTLNKLSIEADSEDLTVRYVNNEWIGTGVENPHTPSISRFVDELYELTGTPSEREPQEDAELTLTLSNNEDSLELDLYPSESFIEKDGNYFEVAEWPQSLSPFDPIFLEEPLTFELEGLEEVVIEKGVQVFTLNQETTMNEVERMPFVSGWYVHGDFETAFSAEYYWMEDLLTNLYTLRGYPTEETLEESGQRIRLKDGESQESVTIGQEVDDQFTLIHLSDQNYRVPSQLLDIFDVELFTMVDNFVALIPLDTVQTVGIMTNEETIHLSVDRTAEAGKVVHTFYVNDKEIDEDVFRRTYQYLARLAYSERIEERDNADIQEEDSDVTIHYTYLLDGEEVEKTVSFVPEESSSDYFVINDGIVEFKMTDERLNDMLEAFLNL</sequence>
<keyword evidence="3" id="KW-1185">Reference proteome</keyword>
<dbReference type="Proteomes" id="UP001501166">
    <property type="component" value="Unassembled WGS sequence"/>
</dbReference>
<evidence type="ECO:0000256" key="1">
    <source>
        <dbReference type="SAM" id="SignalP"/>
    </source>
</evidence>
<dbReference type="PROSITE" id="PS51257">
    <property type="entry name" value="PROKAR_LIPOPROTEIN"/>
    <property type="match status" value="1"/>
</dbReference>
<gene>
    <name evidence="2" type="ORF">GCM10008932_03420</name>
</gene>
<protein>
    <recommendedName>
        <fullName evidence="4">DUF4340 domain-containing protein</fullName>
    </recommendedName>
</protein>
<feature type="chain" id="PRO_5045743389" description="DUF4340 domain-containing protein" evidence="1">
    <location>
        <begin position="21"/>
        <end position="430"/>
    </location>
</feature>
<comment type="caution">
    <text evidence="2">The sequence shown here is derived from an EMBL/GenBank/DDBJ whole genome shotgun (WGS) entry which is preliminary data.</text>
</comment>
<evidence type="ECO:0000313" key="2">
    <source>
        <dbReference type="EMBL" id="GAA0353711.1"/>
    </source>
</evidence>
<evidence type="ECO:0008006" key="4">
    <source>
        <dbReference type="Google" id="ProtNLM"/>
    </source>
</evidence>
<dbReference type="RefSeq" id="WP_343753370.1">
    <property type="nucleotide sequence ID" value="NZ_BAAACW010000021.1"/>
</dbReference>
<reference evidence="2 3" key="1">
    <citation type="journal article" date="2019" name="Int. J. Syst. Evol. Microbiol.">
        <title>The Global Catalogue of Microorganisms (GCM) 10K type strain sequencing project: providing services to taxonomists for standard genome sequencing and annotation.</title>
        <authorList>
            <consortium name="The Broad Institute Genomics Platform"/>
            <consortium name="The Broad Institute Genome Sequencing Center for Infectious Disease"/>
            <person name="Wu L."/>
            <person name="Ma J."/>
        </authorList>
    </citation>
    <scope>NUCLEOTIDE SEQUENCE [LARGE SCALE GENOMIC DNA]</scope>
    <source>
        <strain evidence="2 3">JCM 12662</strain>
    </source>
</reference>
<accession>A0ABN0X2U1</accession>
<feature type="signal peptide" evidence="1">
    <location>
        <begin position="1"/>
        <end position="20"/>
    </location>
</feature>
<keyword evidence="1" id="KW-0732">Signal</keyword>
<dbReference type="EMBL" id="BAAACW010000021">
    <property type="protein sequence ID" value="GAA0353711.1"/>
    <property type="molecule type" value="Genomic_DNA"/>
</dbReference>
<evidence type="ECO:0000313" key="3">
    <source>
        <dbReference type="Proteomes" id="UP001501166"/>
    </source>
</evidence>
<proteinExistence type="predicted"/>
<name>A0ABN0X2U1_9LACT</name>
<organism evidence="2 3">
    <name type="scientific">Alkalibacterium iburiense</name>
    <dbReference type="NCBI Taxonomy" id="290589"/>
    <lineage>
        <taxon>Bacteria</taxon>
        <taxon>Bacillati</taxon>
        <taxon>Bacillota</taxon>
        <taxon>Bacilli</taxon>
        <taxon>Lactobacillales</taxon>
        <taxon>Carnobacteriaceae</taxon>
        <taxon>Alkalibacterium</taxon>
    </lineage>
</organism>